<comment type="function">
    <text evidence="1">Mediates high-affinity intracellular uptake of the rare oligo-element molybdenum.</text>
</comment>
<dbReference type="PANTHER" id="PTHR23516:SF1">
    <property type="entry name" value="MOLYBDATE-ANION TRANSPORTER"/>
    <property type="match status" value="1"/>
</dbReference>
<keyword evidence="14" id="KW-1185">Reference proteome</keyword>
<accession>A0A0G4EWH1</accession>
<name>A0A0G4EWH1_VITBC</name>
<evidence type="ECO:0000256" key="2">
    <source>
        <dbReference type="ARBA" id="ARBA00004651"/>
    </source>
</evidence>
<dbReference type="VEuPathDB" id="CryptoDB:Vbra_13733"/>
<comment type="subcellular location">
    <subcellularLocation>
        <location evidence="2">Cell membrane</location>
        <topology evidence="2">Multi-pass membrane protein</topology>
    </subcellularLocation>
</comment>
<feature type="transmembrane region" description="Helical" evidence="12">
    <location>
        <begin position="66"/>
        <end position="85"/>
    </location>
</feature>
<feature type="transmembrane region" description="Helical" evidence="12">
    <location>
        <begin position="278"/>
        <end position="299"/>
    </location>
</feature>
<dbReference type="GO" id="GO:0015098">
    <property type="term" value="F:molybdate ion transmembrane transporter activity"/>
    <property type="evidence" value="ECO:0007669"/>
    <property type="project" value="InterPro"/>
</dbReference>
<dbReference type="InterPro" id="IPR036259">
    <property type="entry name" value="MFS_trans_sf"/>
</dbReference>
<evidence type="ECO:0000256" key="10">
    <source>
        <dbReference type="ARBA" id="ARBA00030646"/>
    </source>
</evidence>
<keyword evidence="7 12" id="KW-1133">Transmembrane helix</keyword>
<keyword evidence="6 12" id="KW-0812">Transmembrane</keyword>
<keyword evidence="4" id="KW-0813">Transport</keyword>
<evidence type="ECO:0000256" key="7">
    <source>
        <dbReference type="ARBA" id="ARBA00022989"/>
    </source>
</evidence>
<evidence type="ECO:0000256" key="8">
    <source>
        <dbReference type="ARBA" id="ARBA00023065"/>
    </source>
</evidence>
<feature type="transmembrane region" description="Helical" evidence="12">
    <location>
        <begin position="194"/>
        <end position="217"/>
    </location>
</feature>
<reference evidence="13 14" key="1">
    <citation type="submission" date="2014-11" db="EMBL/GenBank/DDBJ databases">
        <authorList>
            <person name="Zhu J."/>
            <person name="Qi W."/>
            <person name="Song R."/>
        </authorList>
    </citation>
    <scope>NUCLEOTIDE SEQUENCE [LARGE SCALE GENOMIC DNA]</scope>
</reference>
<feature type="transmembrane region" description="Helical" evidence="12">
    <location>
        <begin position="311"/>
        <end position="333"/>
    </location>
</feature>
<keyword evidence="9 12" id="KW-0472">Membrane</keyword>
<dbReference type="GO" id="GO:0005886">
    <property type="term" value="C:plasma membrane"/>
    <property type="evidence" value="ECO:0007669"/>
    <property type="project" value="UniProtKB-SubCell"/>
</dbReference>
<evidence type="ECO:0000256" key="9">
    <source>
        <dbReference type="ARBA" id="ARBA00023136"/>
    </source>
</evidence>
<feature type="transmembrane region" description="Helical" evidence="12">
    <location>
        <begin position="131"/>
        <end position="149"/>
    </location>
</feature>
<dbReference type="CDD" id="cd17487">
    <property type="entry name" value="MFS_MFSD5_like"/>
    <property type="match status" value="1"/>
</dbReference>
<organism evidence="13 14">
    <name type="scientific">Vitrella brassicaformis (strain CCMP3155)</name>
    <dbReference type="NCBI Taxonomy" id="1169540"/>
    <lineage>
        <taxon>Eukaryota</taxon>
        <taxon>Sar</taxon>
        <taxon>Alveolata</taxon>
        <taxon>Colpodellida</taxon>
        <taxon>Vitrellaceae</taxon>
        <taxon>Vitrella</taxon>
    </lineage>
</organism>
<evidence type="ECO:0000313" key="14">
    <source>
        <dbReference type="Proteomes" id="UP000041254"/>
    </source>
</evidence>
<evidence type="ECO:0000256" key="4">
    <source>
        <dbReference type="ARBA" id="ARBA00022448"/>
    </source>
</evidence>
<feature type="transmembrane region" description="Helical" evidence="12">
    <location>
        <begin position="105"/>
        <end position="124"/>
    </location>
</feature>
<dbReference type="InterPro" id="IPR008509">
    <property type="entry name" value="MOT2/MFSD5"/>
</dbReference>
<protein>
    <recommendedName>
        <fullName evidence="3">Molybdate-anion transporter</fullName>
    </recommendedName>
    <alternativeName>
        <fullName evidence="10">Major facilitator superfamily domain-containing protein 5</fullName>
    </alternativeName>
    <alternativeName>
        <fullName evidence="11">Molybdate transporter 2 homolog</fullName>
    </alternativeName>
</protein>
<evidence type="ECO:0000256" key="6">
    <source>
        <dbReference type="ARBA" id="ARBA00022692"/>
    </source>
</evidence>
<dbReference type="EMBL" id="CDMY01000333">
    <property type="protein sequence ID" value="CEM02696.1"/>
    <property type="molecule type" value="Genomic_DNA"/>
</dbReference>
<feature type="transmembrane region" description="Helical" evidence="12">
    <location>
        <begin position="223"/>
        <end position="246"/>
    </location>
</feature>
<evidence type="ECO:0000256" key="12">
    <source>
        <dbReference type="SAM" id="Phobius"/>
    </source>
</evidence>
<evidence type="ECO:0000256" key="11">
    <source>
        <dbReference type="ARBA" id="ARBA00032555"/>
    </source>
</evidence>
<feature type="transmembrane region" description="Helical" evidence="12">
    <location>
        <begin position="440"/>
        <end position="461"/>
    </location>
</feature>
<feature type="transmembrane region" description="Helical" evidence="12">
    <location>
        <begin position="345"/>
        <end position="365"/>
    </location>
</feature>
<dbReference type="Proteomes" id="UP000041254">
    <property type="component" value="Unassembled WGS sequence"/>
</dbReference>
<dbReference type="OMA" id="LVICAIK"/>
<evidence type="ECO:0000313" key="13">
    <source>
        <dbReference type="EMBL" id="CEM02696.1"/>
    </source>
</evidence>
<keyword evidence="8" id="KW-0406">Ion transport</keyword>
<sequence>MAFDLSNQLQKSETAAFLTLCGVVLVICAIKWLSRLCSGAPGVHADSRKDDVLQGQGREGFKRFQLAFIAAYLAGMFSDWVQGPYLYRVYEAKNLPHGMESISHLYVSGYSAMAAASLIVAPLADHFGRRATCVLFCVLYSASCLLMLLDNFWLLLVGRLLSGMSVMILYNVFEAWMATEHLNRAYAPALLMQTYVHMTAGNSLNAIVASLAAWGAVHTTGDILAPFYLGILALVVSGCIICFSWGENHGRDEDSYELHHFWEMVRNALMVPLTDTRVACVGVIQTCFDSALYVFIFLWTPSLPPDTEVGILFAAMMVAVGIGGHISSLFEHADGDTAHADEHRAVITVPTCIYNTVLVCAYLLAGFASSKASRLAAILLQELCAGMHYTSFFNLRALTLPQQGRLTIQKLFHFPATVVTVAVLLTVKEHHLQEAKIRKMYFTLAGVAAVGMVSSAVLVALDIGTITSQVRQAVRRVRKVMRHGGLAADEAAEPLMSPDERHASAPRDQ</sequence>
<dbReference type="GO" id="GO:0006811">
    <property type="term" value="P:monoatomic ion transport"/>
    <property type="evidence" value="ECO:0007669"/>
    <property type="project" value="UniProtKB-KW"/>
</dbReference>
<dbReference type="SUPFAM" id="SSF103473">
    <property type="entry name" value="MFS general substrate transporter"/>
    <property type="match status" value="1"/>
</dbReference>
<evidence type="ECO:0000256" key="3">
    <source>
        <dbReference type="ARBA" id="ARBA00021242"/>
    </source>
</evidence>
<dbReference type="InParanoid" id="A0A0G4EWH1"/>
<dbReference type="Pfam" id="PF05631">
    <property type="entry name" value="MFS_5"/>
    <property type="match status" value="1"/>
</dbReference>
<dbReference type="AlphaFoldDB" id="A0A0G4EWH1"/>
<evidence type="ECO:0000256" key="5">
    <source>
        <dbReference type="ARBA" id="ARBA00022475"/>
    </source>
</evidence>
<proteinExistence type="predicted"/>
<gene>
    <name evidence="13" type="ORF">Vbra_13733</name>
</gene>
<keyword evidence="5" id="KW-1003">Cell membrane</keyword>
<dbReference type="PANTHER" id="PTHR23516">
    <property type="entry name" value="SAM (S-ADENOSYL METHIONINE) TRANSPORTER"/>
    <property type="match status" value="1"/>
</dbReference>
<evidence type="ECO:0000256" key="1">
    <source>
        <dbReference type="ARBA" id="ARBA00003019"/>
    </source>
</evidence>
<feature type="transmembrane region" description="Helical" evidence="12">
    <location>
        <begin position="15"/>
        <end position="33"/>
    </location>
</feature>
<dbReference type="Gene3D" id="1.20.1250.20">
    <property type="entry name" value="MFS general substrate transporter like domains"/>
    <property type="match status" value="1"/>
</dbReference>
<dbReference type="PhylomeDB" id="A0A0G4EWH1"/>
<dbReference type="OrthoDB" id="263957at2759"/>